<dbReference type="Proteomes" id="UP001595698">
    <property type="component" value="Unassembled WGS sequence"/>
</dbReference>
<gene>
    <name evidence="1" type="ORF">ACFOYY_42245</name>
</gene>
<comment type="caution">
    <text evidence="1">The sequence shown here is derived from an EMBL/GenBank/DDBJ whole genome shotgun (WGS) entry which is preliminary data.</text>
</comment>
<accession>A0ABV8FFU4</accession>
<proteinExistence type="predicted"/>
<name>A0ABV8FFU4_9ACTN</name>
<evidence type="ECO:0000313" key="1">
    <source>
        <dbReference type="EMBL" id="MFC3986811.1"/>
    </source>
</evidence>
<reference evidence="2" key="1">
    <citation type="journal article" date="2019" name="Int. J. Syst. Evol. Microbiol.">
        <title>The Global Catalogue of Microorganisms (GCM) 10K type strain sequencing project: providing services to taxonomists for standard genome sequencing and annotation.</title>
        <authorList>
            <consortium name="The Broad Institute Genomics Platform"/>
            <consortium name="The Broad Institute Genome Sequencing Center for Infectious Disease"/>
            <person name="Wu L."/>
            <person name="Ma J."/>
        </authorList>
    </citation>
    <scope>NUCLEOTIDE SEQUENCE [LARGE SCALE GENOMIC DNA]</scope>
    <source>
        <strain evidence="2">TBRC 7912</strain>
    </source>
</reference>
<protein>
    <submittedName>
        <fullName evidence="1">Uncharacterized protein</fullName>
    </submittedName>
</protein>
<dbReference type="EMBL" id="JBHSBC010000067">
    <property type="protein sequence ID" value="MFC3986811.1"/>
    <property type="molecule type" value="Genomic_DNA"/>
</dbReference>
<evidence type="ECO:0000313" key="2">
    <source>
        <dbReference type="Proteomes" id="UP001595698"/>
    </source>
</evidence>
<sequence length="101" mass="11133">MTNPDLPCPHENFEAHVEVNRVTATDDGPVVAYSADIRVRCRDCDEPFRWTGLQAGLSQAHPTVSVDETELRAPLRPASVDPDFGLGLPGFVVRYRDGDRA</sequence>
<organism evidence="1 2">
    <name type="scientific">Streptosporangium jomthongense</name>
    <dbReference type="NCBI Taxonomy" id="1193683"/>
    <lineage>
        <taxon>Bacteria</taxon>
        <taxon>Bacillati</taxon>
        <taxon>Actinomycetota</taxon>
        <taxon>Actinomycetes</taxon>
        <taxon>Streptosporangiales</taxon>
        <taxon>Streptosporangiaceae</taxon>
        <taxon>Streptosporangium</taxon>
    </lineage>
</organism>
<keyword evidence="2" id="KW-1185">Reference proteome</keyword>
<dbReference type="RefSeq" id="WP_386197159.1">
    <property type="nucleotide sequence ID" value="NZ_JBHSBC010000067.1"/>
</dbReference>